<organism evidence="1 2">
    <name type="scientific">Megalodesulfovibrio gigas (strain ATCC 19364 / DSM 1382 / NCIMB 9332 / VKM B-1759)</name>
    <name type="common">Desulfovibrio gigas</name>
    <dbReference type="NCBI Taxonomy" id="1121448"/>
    <lineage>
        <taxon>Bacteria</taxon>
        <taxon>Pseudomonadati</taxon>
        <taxon>Thermodesulfobacteriota</taxon>
        <taxon>Desulfovibrionia</taxon>
        <taxon>Desulfovibrionales</taxon>
        <taxon>Desulfovibrionaceae</taxon>
        <taxon>Megalodesulfovibrio</taxon>
    </lineage>
</organism>
<dbReference type="HOGENOM" id="CLU_1841891_0_0_7"/>
<dbReference type="KEGG" id="dgg:DGI_2400"/>
<reference evidence="1 2" key="1">
    <citation type="journal article" date="2013" name="J. Bacteriol.">
        <title>Roles of HynAB and Ech, the only two hydrogenases found in the model sulfate reducer Desulfovibrio gigas.</title>
        <authorList>
            <person name="Morais-Silva F.O."/>
            <person name="Santos C.I."/>
            <person name="Rodrigues R."/>
            <person name="Pereira I.A."/>
            <person name="Rodrigues-Pousada C."/>
        </authorList>
    </citation>
    <scope>NUCLEOTIDE SEQUENCE [LARGE SCALE GENOMIC DNA]</scope>
    <source>
        <strain evidence="2">ATCC 19364 / DSM 1382 / NCIMB 9332 / VKM B-1759</strain>
    </source>
</reference>
<proteinExistence type="predicted"/>
<dbReference type="AlphaFoldDB" id="T2GDA6"/>
<protein>
    <submittedName>
        <fullName evidence="1">Putative GemA, modulation of host genes</fullName>
    </submittedName>
</protein>
<evidence type="ECO:0000313" key="2">
    <source>
        <dbReference type="Proteomes" id="UP000016587"/>
    </source>
</evidence>
<dbReference type="InterPro" id="IPR009363">
    <property type="entry name" value="Phage_Mu_Gp16"/>
</dbReference>
<evidence type="ECO:0000313" key="1">
    <source>
        <dbReference type="EMBL" id="AGW14149.1"/>
    </source>
</evidence>
<keyword evidence="2" id="KW-1185">Reference proteome</keyword>
<dbReference type="PATRIC" id="fig|1121448.10.peg.2353"/>
<gene>
    <name evidence="1" type="primary">gemA</name>
    <name evidence="1" type="ORF">DGI_2400</name>
</gene>
<dbReference type="Proteomes" id="UP000016587">
    <property type="component" value="Chromosome"/>
</dbReference>
<sequence length="139" mass="15730">METLPPKDPRRTALLKKVHVLKRQQGMDDAAWRTMLAENFQVSSSGDLPVEKLVALANHLGGVLPAQQPARRASGAQSRATQRQINYIRKLWSEFARSKDVGSLEVWLNRFHKVARLEWLPRETASKVIAILERETGHA</sequence>
<accession>T2GDA6</accession>
<dbReference type="EMBL" id="CP006585">
    <property type="protein sequence ID" value="AGW14149.1"/>
    <property type="molecule type" value="Genomic_DNA"/>
</dbReference>
<dbReference type="Pfam" id="PF06252">
    <property type="entry name" value="GemA"/>
    <property type="match status" value="1"/>
</dbReference>
<name>T2GDA6_MEGG1</name>
<dbReference type="STRING" id="1121448.DGI_2400"/>
<reference evidence="2" key="2">
    <citation type="submission" date="2013-07" db="EMBL/GenBank/DDBJ databases">
        <authorList>
            <person name="Morais-Silva F.O."/>
            <person name="Rezende A.M."/>
            <person name="Pimentel C."/>
            <person name="Resende D.M."/>
            <person name="Santos C.I."/>
            <person name="Clemente C."/>
            <person name="de Oliveira L.M."/>
            <person name="da Silva S.M."/>
            <person name="Costa D.A."/>
            <person name="Varela-Raposo A."/>
            <person name="Horacio E.C.A."/>
            <person name="Matos M."/>
            <person name="Flores O."/>
            <person name="Ruiz J.C."/>
            <person name="Rodrigues-Pousada C."/>
        </authorList>
    </citation>
    <scope>NUCLEOTIDE SEQUENCE [LARGE SCALE GENOMIC DNA]</scope>
    <source>
        <strain evidence="2">ATCC 19364 / DSM 1382 / NCIMB 9332 / VKM B-1759</strain>
    </source>
</reference>